<dbReference type="InterPro" id="IPR015943">
    <property type="entry name" value="WD40/YVTN_repeat-like_dom_sf"/>
</dbReference>
<comment type="caution">
    <text evidence="4">The sequence shown here is derived from an EMBL/GenBank/DDBJ whole genome shotgun (WGS) entry which is preliminary data.</text>
</comment>
<protein>
    <recommendedName>
        <fullName evidence="6">Guanine nucleotide-binding protein subunit beta-like protein</fullName>
    </recommendedName>
</protein>
<evidence type="ECO:0000256" key="2">
    <source>
        <dbReference type="ARBA" id="ARBA00022737"/>
    </source>
</evidence>
<gene>
    <name evidence="4" type="ORF">FOL47_002471</name>
</gene>
<feature type="repeat" description="WD" evidence="3">
    <location>
        <begin position="642"/>
        <end position="674"/>
    </location>
</feature>
<evidence type="ECO:0000313" key="4">
    <source>
        <dbReference type="EMBL" id="KAF4669513.1"/>
    </source>
</evidence>
<dbReference type="OrthoDB" id="10264376at2759"/>
<dbReference type="InterPro" id="IPR011047">
    <property type="entry name" value="Quinoprotein_ADH-like_sf"/>
</dbReference>
<dbReference type="Proteomes" id="UP000591131">
    <property type="component" value="Unassembled WGS sequence"/>
</dbReference>
<dbReference type="PANTHER" id="PTHR13720:SF53">
    <property type="entry name" value="ANAPHASE-PROMOTING COMPLEX SUBUNIT 4 WD40 DOMAIN-CONTAINING PROTEIN"/>
    <property type="match status" value="1"/>
</dbReference>
<dbReference type="SMART" id="SM00320">
    <property type="entry name" value="WD40"/>
    <property type="match status" value="10"/>
</dbReference>
<dbReference type="PROSITE" id="PS50294">
    <property type="entry name" value="WD_REPEATS_REGION"/>
    <property type="match status" value="1"/>
</dbReference>
<keyword evidence="1 3" id="KW-0853">WD repeat</keyword>
<dbReference type="Pfam" id="PF00400">
    <property type="entry name" value="WD40"/>
    <property type="match status" value="3"/>
</dbReference>
<evidence type="ECO:0000256" key="3">
    <source>
        <dbReference type="PROSITE-ProRule" id="PRU00221"/>
    </source>
</evidence>
<organism evidence="4 5">
    <name type="scientific">Perkinsus chesapeaki</name>
    <name type="common">Clam parasite</name>
    <name type="synonym">Perkinsus andrewsi</name>
    <dbReference type="NCBI Taxonomy" id="330153"/>
    <lineage>
        <taxon>Eukaryota</taxon>
        <taxon>Sar</taxon>
        <taxon>Alveolata</taxon>
        <taxon>Perkinsozoa</taxon>
        <taxon>Perkinsea</taxon>
        <taxon>Perkinsida</taxon>
        <taxon>Perkinsidae</taxon>
        <taxon>Perkinsus</taxon>
    </lineage>
</organism>
<evidence type="ECO:0008006" key="6">
    <source>
        <dbReference type="Google" id="ProtNLM"/>
    </source>
</evidence>
<name>A0A7J6MD56_PERCH</name>
<accession>A0A7J6MD56</accession>
<dbReference type="AlphaFoldDB" id="A0A7J6MD56"/>
<evidence type="ECO:0000256" key="1">
    <source>
        <dbReference type="ARBA" id="ARBA00022574"/>
    </source>
</evidence>
<reference evidence="4 5" key="1">
    <citation type="submission" date="2020-04" db="EMBL/GenBank/DDBJ databases">
        <title>Perkinsus chesapeaki whole genome sequence.</title>
        <authorList>
            <person name="Bogema D.R."/>
        </authorList>
    </citation>
    <scope>NUCLEOTIDE SEQUENCE [LARGE SCALE GENOMIC DNA]</scope>
    <source>
        <strain evidence="4">ATCC PRA-425</strain>
    </source>
</reference>
<sequence>MSSMLTDDRSSAKGSPVASAAVELDHLMGSTSSRHSNVLHFLPTDANIMIIAVGAVVVLQEVENPHEQTLLRGHDSEVCAIAVCSSGRLLASGQLGSEKQKGQVAPVKVWSIPDKREILTLPGICGKCVGLSMSEDGIFLAAAGLNQMLIVWDISTGGEQVYARRTEQLCTILGLHLLASGEDVDGPRAMRAARTRHPRYVLCTAQDGLVMKHDLEFDMSQMSYILTTHKMQMPGHNLVRNYICGTITDGGRQLIAGTQQGEICIFNLDTMVFRSSLPCCNGSLRTLAMIGSSLYVAGGDGKIRAFEGSDTKWHVLAENALDPAAGKGADVLCLTPSPSGKELLAASANGKLWRVNARSLAACLLQSTVTGEVTCVSFCKGDSHHLMSGSSFGKLVVWDLGGLSYTATAQVKSRLECLCPGPAVDEAVCGYEDGFVRCWRTKPGDHSLLLWDIPNAHRTKVAAVACSSNYIVTGGGPGCCAVRVWHRSTRELLIQFQEHNPRLCPGGVAMVLVDVSAPHIVHSAGGDGQVVTYDLKAGKAQIKHISKGGMLTGMTQRLDSENELVTCHQDGRLMFWDIDYADPVASLHARVFGSYPPQPPRLQCVTISKDGRYIASGAEDGDIYIFDLKTSQQLPPASNNGESGHSGAIRSICWSPDGRQLATAARDQSLGLWNFYEIEEECEEVTDDGDERSRTAMEGC</sequence>
<feature type="repeat" description="WD" evidence="3">
    <location>
        <begin position="595"/>
        <end position="636"/>
    </location>
</feature>
<dbReference type="InterPro" id="IPR050630">
    <property type="entry name" value="WD_repeat_EMAP"/>
</dbReference>
<proteinExistence type="predicted"/>
<dbReference type="EMBL" id="JAAPAO010000169">
    <property type="protein sequence ID" value="KAF4669513.1"/>
    <property type="molecule type" value="Genomic_DNA"/>
</dbReference>
<keyword evidence="5" id="KW-1185">Reference proteome</keyword>
<keyword evidence="2" id="KW-0677">Repeat</keyword>
<dbReference type="PROSITE" id="PS50082">
    <property type="entry name" value="WD_REPEATS_2"/>
    <property type="match status" value="2"/>
</dbReference>
<dbReference type="InterPro" id="IPR036322">
    <property type="entry name" value="WD40_repeat_dom_sf"/>
</dbReference>
<dbReference type="SUPFAM" id="SSF50998">
    <property type="entry name" value="Quinoprotein alcohol dehydrogenase-like"/>
    <property type="match status" value="1"/>
</dbReference>
<dbReference type="SUPFAM" id="SSF50978">
    <property type="entry name" value="WD40 repeat-like"/>
    <property type="match status" value="1"/>
</dbReference>
<dbReference type="Gene3D" id="2.130.10.10">
    <property type="entry name" value="YVTN repeat-like/Quinoprotein amine dehydrogenase"/>
    <property type="match status" value="3"/>
</dbReference>
<evidence type="ECO:0000313" key="5">
    <source>
        <dbReference type="Proteomes" id="UP000591131"/>
    </source>
</evidence>
<dbReference type="PANTHER" id="PTHR13720">
    <property type="entry name" value="WD-40 REPEAT PROTEIN"/>
    <property type="match status" value="1"/>
</dbReference>
<dbReference type="InterPro" id="IPR001680">
    <property type="entry name" value="WD40_rpt"/>
</dbReference>